<protein>
    <submittedName>
        <fullName evidence="1">Uncharacterized protein</fullName>
    </submittedName>
</protein>
<reference evidence="1" key="1">
    <citation type="journal article" date="2023" name="Mol. Ecol. Resour.">
        <title>Chromosome-level genome assembly of a triploid poplar Populus alba 'Berolinensis'.</title>
        <authorList>
            <person name="Chen S."/>
            <person name="Yu Y."/>
            <person name="Wang X."/>
            <person name="Wang S."/>
            <person name="Zhang T."/>
            <person name="Zhou Y."/>
            <person name="He R."/>
            <person name="Meng N."/>
            <person name="Wang Y."/>
            <person name="Liu W."/>
            <person name="Liu Z."/>
            <person name="Liu J."/>
            <person name="Guo Q."/>
            <person name="Huang H."/>
            <person name="Sederoff R.R."/>
            <person name="Wang G."/>
            <person name="Qu G."/>
            <person name="Chen S."/>
        </authorList>
    </citation>
    <scope>NUCLEOTIDE SEQUENCE</scope>
    <source>
        <strain evidence="1">SC-2020</strain>
    </source>
</reference>
<organism evidence="1 2">
    <name type="scientific">Populus alba x Populus x berolinensis</name>
    <dbReference type="NCBI Taxonomy" id="444605"/>
    <lineage>
        <taxon>Eukaryota</taxon>
        <taxon>Viridiplantae</taxon>
        <taxon>Streptophyta</taxon>
        <taxon>Embryophyta</taxon>
        <taxon>Tracheophyta</taxon>
        <taxon>Spermatophyta</taxon>
        <taxon>Magnoliopsida</taxon>
        <taxon>eudicotyledons</taxon>
        <taxon>Gunneridae</taxon>
        <taxon>Pentapetalae</taxon>
        <taxon>rosids</taxon>
        <taxon>fabids</taxon>
        <taxon>Malpighiales</taxon>
        <taxon>Salicaceae</taxon>
        <taxon>Saliceae</taxon>
        <taxon>Populus</taxon>
    </lineage>
</organism>
<gene>
    <name evidence="1" type="ORF">NC653_015341</name>
</gene>
<evidence type="ECO:0000313" key="2">
    <source>
        <dbReference type="Proteomes" id="UP001164929"/>
    </source>
</evidence>
<comment type="caution">
    <text evidence="1">The sequence shown here is derived from an EMBL/GenBank/DDBJ whole genome shotgun (WGS) entry which is preliminary data.</text>
</comment>
<sequence>MVGSARKGLYKNFLAAKEFNTPKVELCALYVNLKLSMCNIYSYPVNGVPYSSLKFNYYPKKEQTMISVLEYIYKVIMLHHDYE</sequence>
<evidence type="ECO:0000313" key="1">
    <source>
        <dbReference type="EMBL" id="KAJ6991961.1"/>
    </source>
</evidence>
<dbReference type="AlphaFoldDB" id="A0AAD6QK78"/>
<keyword evidence="2" id="KW-1185">Reference proteome</keyword>
<name>A0AAD6QK78_9ROSI</name>
<accession>A0AAD6QK78</accession>
<dbReference type="Proteomes" id="UP001164929">
    <property type="component" value="Chromosome 6"/>
</dbReference>
<proteinExistence type="predicted"/>
<dbReference type="EMBL" id="JAQIZT010000006">
    <property type="protein sequence ID" value="KAJ6991961.1"/>
    <property type="molecule type" value="Genomic_DNA"/>
</dbReference>